<accession>A0AAV7RML6</accession>
<comment type="caution">
    <text evidence="1">The sequence shown here is derived from an EMBL/GenBank/DDBJ whole genome shotgun (WGS) entry which is preliminary data.</text>
</comment>
<name>A0AAV7RML6_PLEWA</name>
<proteinExistence type="predicted"/>
<dbReference type="Proteomes" id="UP001066276">
    <property type="component" value="Chromosome 5"/>
</dbReference>
<sequence length="114" mass="12949">MATGLEALESENGETLTKDVDIAAHFQRFYTDLYAAQNLSELAPSQYLQETAVSQITPDQAKDLDGPIRIKEEPSRFSETAGFRINIHKSHTLNLPRAHEEQLSCCFPIRWAEW</sequence>
<keyword evidence="2" id="KW-1185">Reference proteome</keyword>
<dbReference type="EMBL" id="JANPWB010000009">
    <property type="protein sequence ID" value="KAJ1153519.1"/>
    <property type="molecule type" value="Genomic_DNA"/>
</dbReference>
<evidence type="ECO:0000313" key="1">
    <source>
        <dbReference type="EMBL" id="KAJ1153519.1"/>
    </source>
</evidence>
<protein>
    <submittedName>
        <fullName evidence="1">Uncharacterized protein</fullName>
    </submittedName>
</protein>
<reference evidence="1" key="1">
    <citation type="journal article" date="2022" name="bioRxiv">
        <title>Sequencing and chromosome-scale assembly of the giantPleurodeles waltlgenome.</title>
        <authorList>
            <person name="Brown T."/>
            <person name="Elewa A."/>
            <person name="Iarovenko S."/>
            <person name="Subramanian E."/>
            <person name="Araus A.J."/>
            <person name="Petzold A."/>
            <person name="Susuki M."/>
            <person name="Suzuki K.-i.T."/>
            <person name="Hayashi T."/>
            <person name="Toyoda A."/>
            <person name="Oliveira C."/>
            <person name="Osipova E."/>
            <person name="Leigh N.D."/>
            <person name="Simon A."/>
            <person name="Yun M.H."/>
        </authorList>
    </citation>
    <scope>NUCLEOTIDE SEQUENCE</scope>
    <source>
        <strain evidence="1">20211129_DDA</strain>
        <tissue evidence="1">Liver</tissue>
    </source>
</reference>
<gene>
    <name evidence="1" type="ORF">NDU88_006278</name>
</gene>
<organism evidence="1 2">
    <name type="scientific">Pleurodeles waltl</name>
    <name type="common">Iberian ribbed newt</name>
    <dbReference type="NCBI Taxonomy" id="8319"/>
    <lineage>
        <taxon>Eukaryota</taxon>
        <taxon>Metazoa</taxon>
        <taxon>Chordata</taxon>
        <taxon>Craniata</taxon>
        <taxon>Vertebrata</taxon>
        <taxon>Euteleostomi</taxon>
        <taxon>Amphibia</taxon>
        <taxon>Batrachia</taxon>
        <taxon>Caudata</taxon>
        <taxon>Salamandroidea</taxon>
        <taxon>Salamandridae</taxon>
        <taxon>Pleurodelinae</taxon>
        <taxon>Pleurodeles</taxon>
    </lineage>
</organism>
<evidence type="ECO:0000313" key="2">
    <source>
        <dbReference type="Proteomes" id="UP001066276"/>
    </source>
</evidence>
<dbReference type="AlphaFoldDB" id="A0AAV7RML6"/>